<evidence type="ECO:0000313" key="1">
    <source>
        <dbReference type="EMBL" id="QDG69397.1"/>
    </source>
</evidence>
<keyword evidence="2" id="KW-1185">Reference proteome</keyword>
<name>A0A4Y6RAA6_9BURK</name>
<protein>
    <submittedName>
        <fullName evidence="1">MarR family transcriptional regulator</fullName>
    </submittedName>
</protein>
<evidence type="ECO:0000313" key="2">
    <source>
        <dbReference type="Proteomes" id="UP000316665"/>
    </source>
</evidence>
<dbReference type="InterPro" id="IPR036390">
    <property type="entry name" value="WH_DNA-bd_sf"/>
</dbReference>
<dbReference type="AlphaFoldDB" id="A0A4Y6RAA6"/>
<reference evidence="1 2" key="1">
    <citation type="submission" date="2019-06" db="EMBL/GenBank/DDBJ databases">
        <title>Complete genome sequence of Janthinobacterium sp. SNU WT3 isolated from diseased rainbow trout.</title>
        <authorList>
            <person name="Oh W.T."/>
            <person name="Park S.C."/>
        </authorList>
    </citation>
    <scope>NUCLEOTIDE SEQUENCE [LARGE SCALE GENOMIC DNA]</scope>
    <source>
        <strain evidence="1 2">SNU WT3</strain>
    </source>
</reference>
<dbReference type="EMBL" id="CP041185">
    <property type="protein sequence ID" value="QDG69397.1"/>
    <property type="molecule type" value="Genomic_DNA"/>
</dbReference>
<dbReference type="OrthoDB" id="8704116at2"/>
<sequence length="148" mass="15923">MNDRSNTKAACLLGAQADIASTRNSANADRAADILATVKRCGAATIGDIALDLTLHRETVRKRLAKLVKAGHLVLIEAAATHSRALYGMPDLDDQDEFDLYRNRSSNWPRGEHGRDPLVAAMFGAPVTMITTSPPCAHFAPEFAGVRP</sequence>
<proteinExistence type="predicted"/>
<organism evidence="1 2">
    <name type="scientific">Janthinobacterium tructae</name>
    <dbReference type="NCBI Taxonomy" id="2590869"/>
    <lineage>
        <taxon>Bacteria</taxon>
        <taxon>Pseudomonadati</taxon>
        <taxon>Pseudomonadota</taxon>
        <taxon>Betaproteobacteria</taxon>
        <taxon>Burkholderiales</taxon>
        <taxon>Oxalobacteraceae</taxon>
        <taxon>Janthinobacterium</taxon>
    </lineage>
</organism>
<gene>
    <name evidence="1" type="ORF">FJQ89_02440</name>
</gene>
<accession>A0A4Y6RAA6</accession>
<dbReference type="KEGG" id="jas:FJQ89_02440"/>
<dbReference type="Proteomes" id="UP000316665">
    <property type="component" value="Chromosome"/>
</dbReference>
<dbReference type="RefSeq" id="WP_141168886.1">
    <property type="nucleotide sequence ID" value="NZ_CP041185.1"/>
</dbReference>
<dbReference type="SUPFAM" id="SSF46785">
    <property type="entry name" value="Winged helix' DNA-binding domain"/>
    <property type="match status" value="1"/>
</dbReference>